<reference evidence="1 2" key="2">
    <citation type="journal article" date="2017" name="Front. Plant Sci.">
        <title>Gene Classification and Mining of Molecular Markers Useful in Red Clover (Trifolium pratense) Breeding.</title>
        <authorList>
            <person name="Istvanek J."/>
            <person name="Dluhosova J."/>
            <person name="Dluhos P."/>
            <person name="Patkova L."/>
            <person name="Nedelnik J."/>
            <person name="Repkova J."/>
        </authorList>
    </citation>
    <scope>NUCLEOTIDE SEQUENCE [LARGE SCALE GENOMIC DNA]</scope>
    <source>
        <strain evidence="2">cv. Tatra</strain>
        <tissue evidence="1">Young leaves</tissue>
    </source>
</reference>
<protein>
    <submittedName>
        <fullName evidence="1">Uncharacterized protein</fullName>
    </submittedName>
</protein>
<evidence type="ECO:0000313" key="2">
    <source>
        <dbReference type="Proteomes" id="UP000236291"/>
    </source>
</evidence>
<dbReference type="Proteomes" id="UP000236291">
    <property type="component" value="Unassembled WGS sequence"/>
</dbReference>
<evidence type="ECO:0000313" key="1">
    <source>
        <dbReference type="EMBL" id="PNX80312.1"/>
    </source>
</evidence>
<feature type="non-terminal residue" evidence="1">
    <location>
        <position position="1"/>
    </location>
</feature>
<gene>
    <name evidence="1" type="ORF">L195_g036309</name>
</gene>
<name>A0A2K3LP54_TRIPR</name>
<comment type="caution">
    <text evidence="1">The sequence shown here is derived from an EMBL/GenBank/DDBJ whole genome shotgun (WGS) entry which is preliminary data.</text>
</comment>
<accession>A0A2K3LP54</accession>
<sequence length="60" mass="6277">GTPRAHGSAPGAAGSEVLLIGSPCAHEPAAPKLEKLRLLVTEISRHTSTSNKWYQSRGSP</sequence>
<organism evidence="1 2">
    <name type="scientific">Trifolium pratense</name>
    <name type="common">Red clover</name>
    <dbReference type="NCBI Taxonomy" id="57577"/>
    <lineage>
        <taxon>Eukaryota</taxon>
        <taxon>Viridiplantae</taxon>
        <taxon>Streptophyta</taxon>
        <taxon>Embryophyta</taxon>
        <taxon>Tracheophyta</taxon>
        <taxon>Spermatophyta</taxon>
        <taxon>Magnoliopsida</taxon>
        <taxon>eudicotyledons</taxon>
        <taxon>Gunneridae</taxon>
        <taxon>Pentapetalae</taxon>
        <taxon>rosids</taxon>
        <taxon>fabids</taxon>
        <taxon>Fabales</taxon>
        <taxon>Fabaceae</taxon>
        <taxon>Papilionoideae</taxon>
        <taxon>50 kb inversion clade</taxon>
        <taxon>NPAAA clade</taxon>
        <taxon>Hologalegina</taxon>
        <taxon>IRL clade</taxon>
        <taxon>Trifolieae</taxon>
        <taxon>Trifolium</taxon>
    </lineage>
</organism>
<dbReference type="AlphaFoldDB" id="A0A2K3LP54"/>
<reference evidence="1 2" key="1">
    <citation type="journal article" date="2014" name="Am. J. Bot.">
        <title>Genome assembly and annotation for red clover (Trifolium pratense; Fabaceae).</title>
        <authorList>
            <person name="Istvanek J."/>
            <person name="Jaros M."/>
            <person name="Krenek A."/>
            <person name="Repkova J."/>
        </authorList>
    </citation>
    <scope>NUCLEOTIDE SEQUENCE [LARGE SCALE GENOMIC DNA]</scope>
    <source>
        <strain evidence="2">cv. Tatra</strain>
        <tissue evidence="1">Young leaves</tissue>
    </source>
</reference>
<proteinExistence type="predicted"/>
<dbReference type="EMBL" id="ASHM01037716">
    <property type="protein sequence ID" value="PNX80312.1"/>
    <property type="molecule type" value="Genomic_DNA"/>
</dbReference>